<dbReference type="Gene3D" id="3.40.1280.10">
    <property type="match status" value="1"/>
</dbReference>
<evidence type="ECO:0000256" key="1">
    <source>
        <dbReference type="ARBA" id="ARBA00004496"/>
    </source>
</evidence>
<dbReference type="InterPro" id="IPR046886">
    <property type="entry name" value="RsmE_MTase_dom"/>
</dbReference>
<evidence type="ECO:0000256" key="4">
    <source>
        <dbReference type="ARBA" id="ARBA00022552"/>
    </source>
</evidence>
<evidence type="ECO:0000313" key="12">
    <source>
        <dbReference type="EMBL" id="NLE30806.1"/>
    </source>
</evidence>
<comment type="caution">
    <text evidence="12">The sequence shown here is derived from an EMBL/GenBank/DDBJ whole genome shotgun (WGS) entry which is preliminary data.</text>
</comment>
<evidence type="ECO:0000256" key="8">
    <source>
        <dbReference type="ARBA" id="ARBA00025699"/>
    </source>
</evidence>
<evidence type="ECO:0000256" key="10">
    <source>
        <dbReference type="PIRNR" id="PIRNR015601"/>
    </source>
</evidence>
<dbReference type="Pfam" id="PF04452">
    <property type="entry name" value="Methyltrans_RNA"/>
    <property type="match status" value="1"/>
</dbReference>
<dbReference type="InterPro" id="IPR029026">
    <property type="entry name" value="tRNA_m1G_MTases_N"/>
</dbReference>
<comment type="catalytic activity">
    <reaction evidence="9 10">
        <text>uridine(1498) in 16S rRNA + S-adenosyl-L-methionine = N(3)-methyluridine(1498) in 16S rRNA + S-adenosyl-L-homocysteine + H(+)</text>
        <dbReference type="Rhea" id="RHEA:42920"/>
        <dbReference type="Rhea" id="RHEA-COMP:10283"/>
        <dbReference type="Rhea" id="RHEA-COMP:10284"/>
        <dbReference type="ChEBI" id="CHEBI:15378"/>
        <dbReference type="ChEBI" id="CHEBI:57856"/>
        <dbReference type="ChEBI" id="CHEBI:59789"/>
        <dbReference type="ChEBI" id="CHEBI:65315"/>
        <dbReference type="ChEBI" id="CHEBI:74502"/>
        <dbReference type="EC" id="2.1.1.193"/>
    </reaction>
</comment>
<evidence type="ECO:0000313" key="13">
    <source>
        <dbReference type="Proteomes" id="UP000554004"/>
    </source>
</evidence>
<evidence type="ECO:0000259" key="11">
    <source>
        <dbReference type="Pfam" id="PF04452"/>
    </source>
</evidence>
<dbReference type="CDD" id="cd18084">
    <property type="entry name" value="RsmE-like"/>
    <property type="match status" value="1"/>
</dbReference>
<dbReference type="PANTHER" id="PTHR30027:SF3">
    <property type="entry name" value="16S RRNA (URACIL(1498)-N(3))-METHYLTRANSFERASE"/>
    <property type="match status" value="1"/>
</dbReference>
<gene>
    <name evidence="12" type="ORF">GX618_00835</name>
</gene>
<keyword evidence="4 10" id="KW-0698">rRNA processing</keyword>
<keyword evidence="6 10" id="KW-0808">Transferase</keyword>
<protein>
    <recommendedName>
        <fullName evidence="10">Ribosomal RNA small subunit methyltransferase E</fullName>
        <ecNumber evidence="10">2.1.1.193</ecNumber>
    </recommendedName>
</protein>
<feature type="domain" description="Ribosomal RNA small subunit methyltransferase E methyltransferase" evidence="11">
    <location>
        <begin position="74"/>
        <end position="235"/>
    </location>
</feature>
<dbReference type="InterPro" id="IPR029028">
    <property type="entry name" value="Alpha/beta_knot_MTases"/>
</dbReference>
<dbReference type="Proteomes" id="UP000554004">
    <property type="component" value="Unassembled WGS sequence"/>
</dbReference>
<accession>A0A847ET06</accession>
<evidence type="ECO:0000256" key="3">
    <source>
        <dbReference type="ARBA" id="ARBA00022490"/>
    </source>
</evidence>
<organism evidence="12 13">
    <name type="scientific">Candidatus Dojkabacteria bacterium</name>
    <dbReference type="NCBI Taxonomy" id="2099670"/>
    <lineage>
        <taxon>Bacteria</taxon>
        <taxon>Candidatus Dojkabacteria</taxon>
    </lineage>
</organism>
<evidence type="ECO:0000256" key="7">
    <source>
        <dbReference type="ARBA" id="ARBA00022691"/>
    </source>
</evidence>
<dbReference type="SUPFAM" id="SSF75217">
    <property type="entry name" value="alpha/beta knot"/>
    <property type="match status" value="1"/>
</dbReference>
<keyword evidence="7 10" id="KW-0949">S-adenosyl-L-methionine</keyword>
<evidence type="ECO:0000256" key="6">
    <source>
        <dbReference type="ARBA" id="ARBA00022679"/>
    </source>
</evidence>
<dbReference type="PIRSF" id="PIRSF015601">
    <property type="entry name" value="MTase_slr0722"/>
    <property type="match status" value="1"/>
</dbReference>
<dbReference type="EC" id="2.1.1.193" evidence="10"/>
<reference evidence="12 13" key="1">
    <citation type="journal article" date="2020" name="Biotechnol. Biofuels">
        <title>New insights from the biogas microbiome by comprehensive genome-resolved metagenomics of nearly 1600 species originating from multiple anaerobic digesters.</title>
        <authorList>
            <person name="Campanaro S."/>
            <person name="Treu L."/>
            <person name="Rodriguez-R L.M."/>
            <person name="Kovalovszki A."/>
            <person name="Ziels R.M."/>
            <person name="Maus I."/>
            <person name="Zhu X."/>
            <person name="Kougias P.G."/>
            <person name="Basile A."/>
            <person name="Luo G."/>
            <person name="Schluter A."/>
            <person name="Konstantinidis K.T."/>
            <person name="Angelidaki I."/>
        </authorList>
    </citation>
    <scope>NUCLEOTIDE SEQUENCE [LARGE SCALE GENOMIC DNA]</scope>
    <source>
        <strain evidence="12">AS06rmzACSIP_421</strain>
    </source>
</reference>
<dbReference type="GO" id="GO:0070042">
    <property type="term" value="F:rRNA (uridine-N3-)-methyltransferase activity"/>
    <property type="evidence" value="ECO:0007669"/>
    <property type="project" value="TreeGrafter"/>
</dbReference>
<sequence length="242" mass="27654">MNRFFIKHKLTVNDITHLSDSDSEFVINKLNLKEENFIEVETYEAIYLAVISDISNKSVEIEILELISEKERRESVDITIVQSLIGKEKIGFVIEKSVEIGIDMIIPVESQYSHIKRNKGIKEYGLWKKIVNDAVEQSRNIKPTIIEKPIYLRDLTIEKSDNLVCLTTENVDSVSLKEYLSSCEINKPFVIAIGPEKGWSSKDIEILKEKGFKFIRLSGNILRTETSSLVIGSIVKYLKGEI</sequence>
<dbReference type="PANTHER" id="PTHR30027">
    <property type="entry name" value="RIBOSOMAL RNA SMALL SUBUNIT METHYLTRANSFERASE E"/>
    <property type="match status" value="1"/>
</dbReference>
<name>A0A847ET06_9BACT</name>
<evidence type="ECO:0000256" key="2">
    <source>
        <dbReference type="ARBA" id="ARBA00005528"/>
    </source>
</evidence>
<keyword evidence="5 10" id="KW-0489">Methyltransferase</keyword>
<dbReference type="EMBL" id="JAAZAL010000028">
    <property type="protein sequence ID" value="NLE30806.1"/>
    <property type="molecule type" value="Genomic_DNA"/>
</dbReference>
<dbReference type="NCBIfam" id="TIGR00046">
    <property type="entry name" value="RsmE family RNA methyltransferase"/>
    <property type="match status" value="1"/>
</dbReference>
<evidence type="ECO:0000256" key="5">
    <source>
        <dbReference type="ARBA" id="ARBA00022603"/>
    </source>
</evidence>
<dbReference type="AlphaFoldDB" id="A0A847ET06"/>
<comment type="function">
    <text evidence="8 10">Specifically methylates the N3 position of the uracil ring of uridine 1498 (m3U1498) in 16S rRNA. Acts on the fully assembled 30S ribosomal subunit.</text>
</comment>
<dbReference type="GO" id="GO:0070475">
    <property type="term" value="P:rRNA base methylation"/>
    <property type="evidence" value="ECO:0007669"/>
    <property type="project" value="TreeGrafter"/>
</dbReference>
<dbReference type="InterPro" id="IPR006700">
    <property type="entry name" value="RsmE"/>
</dbReference>
<proteinExistence type="inferred from homology"/>
<keyword evidence="3 10" id="KW-0963">Cytoplasm</keyword>
<evidence type="ECO:0000256" key="9">
    <source>
        <dbReference type="ARBA" id="ARBA00047944"/>
    </source>
</evidence>
<comment type="subcellular location">
    <subcellularLocation>
        <location evidence="1 10">Cytoplasm</location>
    </subcellularLocation>
</comment>
<comment type="similarity">
    <text evidence="2 10">Belongs to the RNA methyltransferase RsmE family.</text>
</comment>
<dbReference type="GO" id="GO:0005737">
    <property type="term" value="C:cytoplasm"/>
    <property type="evidence" value="ECO:0007669"/>
    <property type="project" value="UniProtKB-SubCell"/>
</dbReference>